<feature type="compositionally biased region" description="Basic and acidic residues" evidence="1">
    <location>
        <begin position="582"/>
        <end position="600"/>
    </location>
</feature>
<dbReference type="PROSITE" id="PS50011">
    <property type="entry name" value="PROTEIN_KINASE_DOM"/>
    <property type="match status" value="1"/>
</dbReference>
<feature type="compositionally biased region" description="Polar residues" evidence="1">
    <location>
        <begin position="603"/>
        <end position="625"/>
    </location>
</feature>
<dbReference type="InterPro" id="IPR000719">
    <property type="entry name" value="Prot_kinase_dom"/>
</dbReference>
<protein>
    <recommendedName>
        <fullName evidence="6">Protein kinase domain-containing protein</fullName>
    </recommendedName>
</protein>
<feature type="compositionally biased region" description="Basic and acidic residues" evidence="1">
    <location>
        <begin position="730"/>
        <end position="742"/>
    </location>
</feature>
<feature type="region of interest" description="Disordered" evidence="1">
    <location>
        <begin position="533"/>
        <end position="674"/>
    </location>
</feature>
<proteinExistence type="predicted"/>
<dbReference type="Pfam" id="PF00069">
    <property type="entry name" value="Pkinase"/>
    <property type="match status" value="1"/>
</dbReference>
<dbReference type="GO" id="GO:0004672">
    <property type="term" value="F:protein kinase activity"/>
    <property type="evidence" value="ECO:0007669"/>
    <property type="project" value="InterPro"/>
</dbReference>
<dbReference type="HOGENOM" id="CLU_005931_0_0_1"/>
<dbReference type="Gene3D" id="1.10.510.10">
    <property type="entry name" value="Transferase(Phosphotransferase) domain 1"/>
    <property type="match status" value="1"/>
</dbReference>
<evidence type="ECO:0008006" key="6">
    <source>
        <dbReference type="Google" id="ProtNLM"/>
    </source>
</evidence>
<feature type="domain" description="Protein kinase" evidence="2">
    <location>
        <begin position="191"/>
        <end position="529"/>
    </location>
</feature>
<dbReference type="PANTHER" id="PTHR34706:SF1">
    <property type="entry name" value="VWFA DOMAIN-CONTAINING PROTEIN"/>
    <property type="match status" value="1"/>
</dbReference>
<sequence>MAPLPDTPLPAQVNDPNTHETIQSFLQFLNKHSCEGITFHAGSRPRTRRFFPERAVKTYFDCTRHDDAQRVRELVAAATQRSCKSPDYRTVASDCPRVFSILASIGQSQYIDHFVHQANLQDGALPFRREAAHLFPVIANNTTFFEAFYQKQWEFCVLPLKYRLDPVVFEDDRILPILLSERLDRRHGSSASVHKIVVHGDYDALDRGQAPQSIPHVYALKSYYPTAADDRDPNGDNDLPRPKDYYDAEVEAFRRLNDSGEPAPNLIGFYGAFTQSKNRHIILQYANVGTLEDYWKKVEPPKLGHDISTLWSKVFEVCNAVVQIHEREGDGNTGRPQIFRGWHNDLRPANILVVGDIEDRPYEVHFMVADLGLSHFSAIVEGDGSTTREGRGGSQAYSAPERNLATSSPSNFKPRVKQNIDTWSLACIISEFHVWTIGGYHGRDYGVLAYRDARQTHKDVCTSFGACFHDRKGNLLATVEEWHTRSVSLCATQDHITPTIWKELLRRMFAPSEYRLQSKQVVMDCQEIIKQASDQLAPSRATEKPTPAATQQGTSPPRTPPQIPPEYRHQQSQEGANGEPRLPSDGHRTVLRSSEDDGHSGRFTPSPNSLQPLGSPFSNRASARSTPDYHRRSYLSVHTRTTSAGTEESGHKSPQSAAQRLSIERSPFSTRGSVAIRHEPTEAIPAELFRRQTMPTEVIAGHDSRPESNLQAQPLDIAGLPELPDSSTTKGKERVADERQPHELAASEPARYLSVDELMQWVAQTREASKQVFSRRKEIPLPFENELLGELKERDHVFLIDDSSSMGEHWHKLEKLFNGMIYMVKKKKLDLNGSELRFVMSDQCKEAQNTTPLINMVKARGEYLSGQSNLAHRLERIFQAYRKKLQRCPTSTKSISLYIFTDGKWQPGERQLEEVANAIKGLVHFLQKNGYPKTTAGIQLIQFGNDSVGMERLRWLDEDLPKEHGLTWDICDTTAANDNVWKMLLGSINGYWDDDK</sequence>
<dbReference type="InterPro" id="IPR036465">
    <property type="entry name" value="vWFA_dom_sf"/>
</dbReference>
<dbReference type="EMBL" id="KB822697">
    <property type="protein sequence ID" value="ETI27924.1"/>
    <property type="molecule type" value="Genomic_DNA"/>
</dbReference>
<evidence type="ECO:0000256" key="1">
    <source>
        <dbReference type="SAM" id="MobiDB-lite"/>
    </source>
</evidence>
<dbReference type="PANTHER" id="PTHR34706">
    <property type="entry name" value="SLR1338 PROTEIN"/>
    <property type="match status" value="1"/>
</dbReference>
<dbReference type="SUPFAM" id="SSF56112">
    <property type="entry name" value="Protein kinase-like (PK-like)"/>
    <property type="match status" value="1"/>
</dbReference>
<reference evidence="4 5" key="1">
    <citation type="submission" date="2013-03" db="EMBL/GenBank/DDBJ databases">
        <title>The Genome Sequence of Cladophialophora carrionii CBS 160.54.</title>
        <authorList>
            <consortium name="The Broad Institute Genomics Platform"/>
            <person name="Cuomo C."/>
            <person name="de Hoog S."/>
            <person name="Gorbushina A."/>
            <person name="Walker B."/>
            <person name="Young S.K."/>
            <person name="Zeng Q."/>
            <person name="Gargeya S."/>
            <person name="Fitzgerald M."/>
            <person name="Haas B."/>
            <person name="Abouelleil A."/>
            <person name="Allen A.W."/>
            <person name="Alvarado L."/>
            <person name="Arachchi H.M."/>
            <person name="Berlin A.M."/>
            <person name="Chapman S.B."/>
            <person name="Gainer-Dewar J."/>
            <person name="Goldberg J."/>
            <person name="Griggs A."/>
            <person name="Gujja S."/>
            <person name="Hansen M."/>
            <person name="Howarth C."/>
            <person name="Imamovic A."/>
            <person name="Ireland A."/>
            <person name="Larimer J."/>
            <person name="McCowan C."/>
            <person name="Murphy C."/>
            <person name="Pearson M."/>
            <person name="Poon T.W."/>
            <person name="Priest M."/>
            <person name="Roberts A."/>
            <person name="Saif S."/>
            <person name="Shea T."/>
            <person name="Sisk P."/>
            <person name="Sykes S."/>
            <person name="Wortman J."/>
            <person name="Nusbaum C."/>
            <person name="Birren B."/>
        </authorList>
    </citation>
    <scope>NUCLEOTIDE SEQUENCE [LARGE SCALE GENOMIC DNA]</scope>
    <source>
        <strain evidence="4 5">CBS 160.54</strain>
    </source>
</reference>
<dbReference type="GO" id="GO:0005524">
    <property type="term" value="F:ATP binding"/>
    <property type="evidence" value="ECO:0007669"/>
    <property type="project" value="InterPro"/>
</dbReference>
<dbReference type="RefSeq" id="XP_008721998.1">
    <property type="nucleotide sequence ID" value="XM_008723776.1"/>
</dbReference>
<feature type="compositionally biased region" description="Polar residues" evidence="1">
    <location>
        <begin position="636"/>
        <end position="659"/>
    </location>
</feature>
<dbReference type="Proteomes" id="UP000030678">
    <property type="component" value="Unassembled WGS sequence"/>
</dbReference>
<feature type="region of interest" description="Disordered" evidence="1">
    <location>
        <begin position="384"/>
        <end position="410"/>
    </location>
</feature>
<evidence type="ECO:0000313" key="5">
    <source>
        <dbReference type="Proteomes" id="UP000030678"/>
    </source>
</evidence>
<dbReference type="InterPro" id="IPR011009">
    <property type="entry name" value="Kinase-like_dom_sf"/>
</dbReference>
<evidence type="ECO:0000259" key="3">
    <source>
        <dbReference type="PROSITE" id="PS50234"/>
    </source>
</evidence>
<evidence type="ECO:0000313" key="4">
    <source>
        <dbReference type="EMBL" id="ETI27924.1"/>
    </source>
</evidence>
<dbReference type="AlphaFoldDB" id="V9DLZ6"/>
<name>V9DLZ6_9EURO</name>
<dbReference type="GeneID" id="19978866"/>
<feature type="region of interest" description="Disordered" evidence="1">
    <location>
        <begin position="715"/>
        <end position="745"/>
    </location>
</feature>
<dbReference type="PROSITE" id="PS50234">
    <property type="entry name" value="VWFA"/>
    <property type="match status" value="1"/>
</dbReference>
<dbReference type="SMART" id="SM00220">
    <property type="entry name" value="S_TKc"/>
    <property type="match status" value="1"/>
</dbReference>
<feature type="domain" description="VWFA" evidence="3">
    <location>
        <begin position="795"/>
        <end position="988"/>
    </location>
</feature>
<dbReference type="InterPro" id="IPR002035">
    <property type="entry name" value="VWF_A"/>
</dbReference>
<dbReference type="SUPFAM" id="SSF53300">
    <property type="entry name" value="vWA-like"/>
    <property type="match status" value="1"/>
</dbReference>
<dbReference type="OrthoDB" id="5986190at2759"/>
<gene>
    <name evidence="4" type="ORF">G647_00373</name>
</gene>
<dbReference type="VEuPathDB" id="FungiDB:G647_00373"/>
<evidence type="ECO:0000259" key="2">
    <source>
        <dbReference type="PROSITE" id="PS50011"/>
    </source>
</evidence>
<organism evidence="4 5">
    <name type="scientific">Cladophialophora carrionii CBS 160.54</name>
    <dbReference type="NCBI Taxonomy" id="1279043"/>
    <lineage>
        <taxon>Eukaryota</taxon>
        <taxon>Fungi</taxon>
        <taxon>Dikarya</taxon>
        <taxon>Ascomycota</taxon>
        <taxon>Pezizomycotina</taxon>
        <taxon>Eurotiomycetes</taxon>
        <taxon>Chaetothyriomycetidae</taxon>
        <taxon>Chaetothyriales</taxon>
        <taxon>Herpotrichiellaceae</taxon>
        <taxon>Cladophialophora</taxon>
    </lineage>
</organism>
<accession>V9DLZ6</accession>